<name>A0ABN6K2N3_9ACTO</name>
<keyword evidence="2" id="KW-1185">Reference proteome</keyword>
<evidence type="ECO:0000313" key="1">
    <source>
        <dbReference type="EMBL" id="BDA63833.1"/>
    </source>
</evidence>
<proteinExistence type="predicted"/>
<protein>
    <submittedName>
        <fullName evidence="1">Uncharacterized protein</fullName>
    </submittedName>
</protein>
<gene>
    <name evidence="1" type="ORF">MANAM107_06670</name>
</gene>
<organism evidence="1 2">
    <name type="scientific">Actinomyces capricornis</name>
    <dbReference type="NCBI Taxonomy" id="2755559"/>
    <lineage>
        <taxon>Bacteria</taxon>
        <taxon>Bacillati</taxon>
        <taxon>Actinomycetota</taxon>
        <taxon>Actinomycetes</taxon>
        <taxon>Actinomycetales</taxon>
        <taxon>Actinomycetaceae</taxon>
        <taxon>Actinomyces</taxon>
    </lineage>
</organism>
<sequence length="88" mass="9356">MGAEIEEVVELACLPAQPVRSQTAPIVERLIERCGIPIPDSQAAVETLTRLLAEDLRAAPAPVAFPMIRMLGELAVLPREVVNGVGGE</sequence>
<dbReference type="Proteomes" id="UP000824496">
    <property type="component" value="Chromosome"/>
</dbReference>
<evidence type="ECO:0000313" key="2">
    <source>
        <dbReference type="Proteomes" id="UP000824496"/>
    </source>
</evidence>
<reference evidence="1 2" key="1">
    <citation type="submission" date="2021-08" db="EMBL/GenBank/DDBJ databases">
        <title>Whole genome sequence of novel Actinomyces species strain MAS-1.</title>
        <authorList>
            <person name="Saito M."/>
            <person name="Kuwahara N."/>
            <person name="Takizawa T."/>
            <person name="Gotouda H."/>
            <person name="Ochiai T."/>
        </authorList>
    </citation>
    <scope>NUCLEOTIDE SEQUENCE [LARGE SCALE GENOMIC DNA]</scope>
    <source>
        <strain evidence="1 2">MAS-1</strain>
    </source>
</reference>
<dbReference type="EMBL" id="AP025017">
    <property type="protein sequence ID" value="BDA63833.1"/>
    <property type="molecule type" value="Genomic_DNA"/>
</dbReference>
<accession>A0ABN6K2N3</accession>